<dbReference type="InterPro" id="IPR059176">
    <property type="entry name" value="UDP-X_N"/>
</dbReference>
<name>A0A1I5YM28_9BACI</name>
<sequence>MSKQWLEWAKRIQALSQSGLAFSKDIYDIERYEELREISIEIMREHTELEMDKIRDLFTSETGYQTPKVDVRGVVFKNNQILMVRENIDDKWALPGGFCDIGLSPSENVMKEIKEESGFDVLPIRLIALMDKNKHPHPPEAYHYYKIFILCEIIGGKPTLGIETNSINFFSEHNLPQLSTNRNTESQIKTLFEFLRNPQKETILD</sequence>
<dbReference type="CDD" id="cd04672">
    <property type="entry name" value="NUDIX_CDP-Chase_like"/>
    <property type="match status" value="1"/>
</dbReference>
<dbReference type="EMBL" id="FOXU01000003">
    <property type="protein sequence ID" value="SFQ45268.1"/>
    <property type="molecule type" value="Genomic_DNA"/>
</dbReference>
<dbReference type="RefSeq" id="WP_093536845.1">
    <property type="nucleotide sequence ID" value="NZ_FOXU01000003.1"/>
</dbReference>
<dbReference type="Gene3D" id="3.90.79.10">
    <property type="entry name" value="Nucleoside Triphosphate Pyrophosphohydrolase"/>
    <property type="match status" value="1"/>
</dbReference>
<reference evidence="5" key="1">
    <citation type="submission" date="2016-10" db="EMBL/GenBank/DDBJ databases">
        <authorList>
            <person name="Varghese N."/>
            <person name="Submissions S."/>
        </authorList>
    </citation>
    <scope>NUCLEOTIDE SEQUENCE [LARGE SCALE GENOMIC DNA]</scope>
    <source>
        <strain evidence="5">DSM 11706</strain>
    </source>
</reference>
<dbReference type="PANTHER" id="PTHR43046">
    <property type="entry name" value="GDP-MANNOSE MANNOSYL HYDROLASE"/>
    <property type="match status" value="1"/>
</dbReference>
<dbReference type="InterPro" id="IPR015797">
    <property type="entry name" value="NUDIX_hydrolase-like_dom_sf"/>
</dbReference>
<protein>
    <submittedName>
        <fullName evidence="4">ADP-ribose pyrophosphatase YjhB, NUDIX family</fullName>
    </submittedName>
</protein>
<evidence type="ECO:0000256" key="2">
    <source>
        <dbReference type="ARBA" id="ARBA00022801"/>
    </source>
</evidence>
<dbReference type="AlphaFoldDB" id="A0A1I5YM28"/>
<dbReference type="Pfam" id="PF12535">
    <property type="entry name" value="Nudix_N"/>
    <property type="match status" value="1"/>
</dbReference>
<evidence type="ECO:0000256" key="1">
    <source>
        <dbReference type="ARBA" id="ARBA00001946"/>
    </source>
</evidence>
<dbReference type="OrthoDB" id="9804442at2"/>
<accession>A0A1I5YM28</accession>
<dbReference type="Gene3D" id="6.10.250.1120">
    <property type="match status" value="1"/>
</dbReference>
<evidence type="ECO:0000313" key="4">
    <source>
        <dbReference type="EMBL" id="SFQ45268.1"/>
    </source>
</evidence>
<dbReference type="GO" id="GO:0016787">
    <property type="term" value="F:hydrolase activity"/>
    <property type="evidence" value="ECO:0007669"/>
    <property type="project" value="UniProtKB-KW"/>
</dbReference>
<dbReference type="SUPFAM" id="SSF55811">
    <property type="entry name" value="Nudix"/>
    <property type="match status" value="1"/>
</dbReference>
<proteinExistence type="predicted"/>
<dbReference type="STRING" id="126156.SAMN05421670_2102"/>
<gene>
    <name evidence="4" type="ORF">SAMN05421670_2102</name>
</gene>
<comment type="cofactor">
    <cofactor evidence="1">
        <name>Mg(2+)</name>
        <dbReference type="ChEBI" id="CHEBI:18420"/>
    </cofactor>
</comment>
<keyword evidence="5" id="KW-1185">Reference proteome</keyword>
<organism evidence="4 5">
    <name type="scientific">Psychrobacillus psychrotolerans</name>
    <dbReference type="NCBI Taxonomy" id="126156"/>
    <lineage>
        <taxon>Bacteria</taxon>
        <taxon>Bacillati</taxon>
        <taxon>Bacillota</taxon>
        <taxon>Bacilli</taxon>
        <taxon>Bacillales</taxon>
        <taxon>Bacillaceae</taxon>
        <taxon>Psychrobacillus</taxon>
    </lineage>
</organism>
<evidence type="ECO:0000259" key="3">
    <source>
        <dbReference type="PROSITE" id="PS51462"/>
    </source>
</evidence>
<evidence type="ECO:0000313" key="5">
    <source>
        <dbReference type="Proteomes" id="UP000198734"/>
    </source>
</evidence>
<dbReference type="InterPro" id="IPR000086">
    <property type="entry name" value="NUDIX_hydrolase_dom"/>
</dbReference>
<dbReference type="PROSITE" id="PS51462">
    <property type="entry name" value="NUDIX"/>
    <property type="match status" value="1"/>
</dbReference>
<dbReference type="PANTHER" id="PTHR43046:SF16">
    <property type="entry name" value="ADP-RIBOSE PYROPHOSPHATASE YJHB-RELATED"/>
    <property type="match status" value="1"/>
</dbReference>
<keyword evidence="2" id="KW-0378">Hydrolase</keyword>
<dbReference type="Pfam" id="PF00293">
    <property type="entry name" value="NUDIX"/>
    <property type="match status" value="1"/>
</dbReference>
<dbReference type="Proteomes" id="UP000198734">
    <property type="component" value="Unassembled WGS sequence"/>
</dbReference>
<feature type="domain" description="Nudix hydrolase" evidence="3">
    <location>
        <begin position="66"/>
        <end position="192"/>
    </location>
</feature>